<feature type="compositionally biased region" description="Low complexity" evidence="1">
    <location>
        <begin position="213"/>
        <end position="230"/>
    </location>
</feature>
<proteinExistence type="predicted"/>
<keyword evidence="3" id="KW-1185">Reference proteome</keyword>
<evidence type="ECO:0000313" key="2">
    <source>
        <dbReference type="EMBL" id="CDJ58510.1"/>
    </source>
</evidence>
<feature type="compositionally biased region" description="Basic and acidic residues" evidence="1">
    <location>
        <begin position="326"/>
        <end position="336"/>
    </location>
</feature>
<feature type="region of interest" description="Disordered" evidence="1">
    <location>
        <begin position="56"/>
        <end position="86"/>
    </location>
</feature>
<dbReference type="EMBL" id="HG719696">
    <property type="protein sequence ID" value="CDJ58510.1"/>
    <property type="molecule type" value="Genomic_DNA"/>
</dbReference>
<reference evidence="2" key="1">
    <citation type="submission" date="2013-10" db="EMBL/GenBank/DDBJ databases">
        <title>Genomic analysis of the causative agents of coccidiosis in chickens.</title>
        <authorList>
            <person name="Reid A.J."/>
            <person name="Blake D."/>
            <person name="Billington K."/>
            <person name="Browne H."/>
            <person name="Dunn M."/>
            <person name="Hung S."/>
            <person name="Kawahara F."/>
            <person name="Miranda-Saavedra D."/>
            <person name="Mourier T."/>
            <person name="Nagra H."/>
            <person name="Otto T.D."/>
            <person name="Rawlings N."/>
            <person name="Sanchez A."/>
            <person name="Sanders M."/>
            <person name="Subramaniam C."/>
            <person name="Tay Y."/>
            <person name="Dear P."/>
            <person name="Doerig C."/>
            <person name="Gruber A."/>
            <person name="Parkinson J."/>
            <person name="Shirley M."/>
            <person name="Wan K.L."/>
            <person name="Berriman M."/>
            <person name="Tomley F."/>
            <person name="Pain A."/>
        </authorList>
    </citation>
    <scope>NUCLEOTIDE SEQUENCE [LARGE SCALE GENOMIC DNA]</scope>
    <source>
        <strain evidence="2">Weybridge</strain>
    </source>
</reference>
<dbReference type="AlphaFoldDB" id="U6MA23"/>
<feature type="compositionally biased region" description="Polar residues" evidence="1">
    <location>
        <begin position="187"/>
        <end position="196"/>
    </location>
</feature>
<name>U6MA23_EIMMA</name>
<protein>
    <submittedName>
        <fullName evidence="2">Uncharacterized protein</fullName>
    </submittedName>
</protein>
<dbReference type="VEuPathDB" id="ToxoDB:EMWEY_00051400"/>
<feature type="region of interest" description="Disordered" evidence="1">
    <location>
        <begin position="123"/>
        <end position="336"/>
    </location>
</feature>
<dbReference type="Proteomes" id="UP000030763">
    <property type="component" value="Unassembled WGS sequence"/>
</dbReference>
<reference evidence="2" key="2">
    <citation type="submission" date="2013-10" db="EMBL/GenBank/DDBJ databases">
        <authorList>
            <person name="Aslett M."/>
        </authorList>
    </citation>
    <scope>NUCLEOTIDE SEQUENCE [LARGE SCALE GENOMIC DNA]</scope>
    <source>
        <strain evidence="2">Weybridge</strain>
    </source>
</reference>
<evidence type="ECO:0000313" key="3">
    <source>
        <dbReference type="Proteomes" id="UP000030763"/>
    </source>
</evidence>
<dbReference type="RefSeq" id="XP_013335156.1">
    <property type="nucleotide sequence ID" value="XM_013479702.1"/>
</dbReference>
<evidence type="ECO:0000256" key="1">
    <source>
        <dbReference type="SAM" id="MobiDB-lite"/>
    </source>
</evidence>
<dbReference type="GeneID" id="25339126"/>
<gene>
    <name evidence="2" type="ORF">EMWEY_00051400</name>
</gene>
<organism evidence="2 3">
    <name type="scientific">Eimeria maxima</name>
    <name type="common">Coccidian parasite</name>
    <dbReference type="NCBI Taxonomy" id="5804"/>
    <lineage>
        <taxon>Eukaryota</taxon>
        <taxon>Sar</taxon>
        <taxon>Alveolata</taxon>
        <taxon>Apicomplexa</taxon>
        <taxon>Conoidasida</taxon>
        <taxon>Coccidia</taxon>
        <taxon>Eucoccidiorida</taxon>
        <taxon>Eimeriorina</taxon>
        <taxon>Eimeriidae</taxon>
        <taxon>Eimeria</taxon>
    </lineage>
</organism>
<accession>U6MA23</accession>
<sequence length="336" mass="36231">MSFSVGSKRAFPYCFSFHSLLDILFSHFVQFSTSPGRGGMDSLLLLRGLFERGRGDLGNTTDSMARPDVPLEGGQTTTEQGDDDSEYMDFDDIERILQQQGSERTPESVHQRFLERGLIYVGGSGTRATGREGGATPLLSDADPQPTPEGASGGTSSPEETQTRRRRRADSPLPDPPSKPVWGIFGSTKQRSKSLGETSSTSSSEVQGPLTPVPTSGRSSPRTRTPPGSSIWEEGDGGPISGAGEGRSPSRRARTPNWLPVPSVQGGRRRTRSEGVEAYPPEVVPPRPSSTSGLERLKASLKTLSLRRRRSRASDEGEGAQGKQSSSEEKKVIDRV</sequence>